<accession>A0A084SIF9</accession>
<dbReference type="Gene3D" id="3.40.50.300">
    <property type="entry name" value="P-loop containing nucleotide triphosphate hydrolases"/>
    <property type="match status" value="2"/>
</dbReference>
<dbReference type="SUPFAM" id="SSF52540">
    <property type="entry name" value="P-loop containing nucleoside triphosphate hydrolases"/>
    <property type="match status" value="1"/>
</dbReference>
<feature type="domain" description="DEAD-box RNA helicase Q" evidence="10">
    <location>
        <begin position="1"/>
        <end position="29"/>
    </location>
</feature>
<dbReference type="Gene3D" id="3.30.70.330">
    <property type="match status" value="1"/>
</dbReference>
<dbReference type="SMART" id="SM00490">
    <property type="entry name" value="HELICc"/>
    <property type="match status" value="1"/>
</dbReference>
<dbReference type="PANTHER" id="PTHR47959">
    <property type="entry name" value="ATP-DEPENDENT RNA HELICASE RHLE-RELATED"/>
    <property type="match status" value="1"/>
</dbReference>
<evidence type="ECO:0000259" key="8">
    <source>
        <dbReference type="PROSITE" id="PS51192"/>
    </source>
</evidence>
<dbReference type="AlphaFoldDB" id="A0A084SIF9"/>
<feature type="short sequence motif" description="Q motif" evidence="6">
    <location>
        <begin position="1"/>
        <end position="29"/>
    </location>
</feature>
<dbReference type="GO" id="GO:0003676">
    <property type="term" value="F:nucleic acid binding"/>
    <property type="evidence" value="ECO:0007669"/>
    <property type="project" value="InterPro"/>
</dbReference>
<dbReference type="GO" id="GO:0005829">
    <property type="term" value="C:cytosol"/>
    <property type="evidence" value="ECO:0007669"/>
    <property type="project" value="TreeGrafter"/>
</dbReference>
<dbReference type="CDD" id="cd00268">
    <property type="entry name" value="DEADc"/>
    <property type="match status" value="1"/>
</dbReference>
<feature type="domain" description="Helicase ATP-binding" evidence="8">
    <location>
        <begin position="32"/>
        <end position="203"/>
    </location>
</feature>
<dbReference type="InterPro" id="IPR014014">
    <property type="entry name" value="RNA_helicase_DEAD_Q_motif"/>
</dbReference>
<evidence type="ECO:0000256" key="2">
    <source>
        <dbReference type="ARBA" id="ARBA00022801"/>
    </source>
</evidence>
<evidence type="ECO:0000256" key="4">
    <source>
        <dbReference type="ARBA" id="ARBA00022840"/>
    </source>
</evidence>
<protein>
    <submittedName>
        <fullName evidence="11">DEAD/DEAH box helicase</fullName>
    </submittedName>
</protein>
<keyword evidence="2 7" id="KW-0378">Hydrolase</keyword>
<reference evidence="11 12" key="1">
    <citation type="submission" date="2014-07" db="EMBL/GenBank/DDBJ databases">
        <title>Draft Genome Sequence of Gephyronic Acid Producer, Cystobacter violaceus Strain Cb vi76.</title>
        <authorList>
            <person name="Stevens D.C."/>
            <person name="Young J."/>
            <person name="Carmichael R."/>
            <person name="Tan J."/>
            <person name="Taylor R.E."/>
        </authorList>
    </citation>
    <scope>NUCLEOTIDE SEQUENCE [LARGE SCALE GENOMIC DNA]</scope>
    <source>
        <strain evidence="11 12">Cb vi76</strain>
    </source>
</reference>
<dbReference type="InterPro" id="IPR000629">
    <property type="entry name" value="RNA-helicase_DEAD-box_CS"/>
</dbReference>
<dbReference type="SMART" id="SM00487">
    <property type="entry name" value="DEXDc"/>
    <property type="match status" value="1"/>
</dbReference>
<evidence type="ECO:0000256" key="6">
    <source>
        <dbReference type="PROSITE-ProRule" id="PRU00552"/>
    </source>
</evidence>
<evidence type="ECO:0000256" key="7">
    <source>
        <dbReference type="RuleBase" id="RU000492"/>
    </source>
</evidence>
<dbReference type="Pfam" id="PF03880">
    <property type="entry name" value="DbpA"/>
    <property type="match status" value="1"/>
</dbReference>
<dbReference type="InterPro" id="IPR011545">
    <property type="entry name" value="DEAD/DEAH_box_helicase_dom"/>
</dbReference>
<comment type="similarity">
    <text evidence="5 7">Belongs to the DEAD box helicase family.</text>
</comment>
<dbReference type="PROSITE" id="PS51195">
    <property type="entry name" value="Q_MOTIF"/>
    <property type="match status" value="1"/>
</dbReference>
<evidence type="ECO:0000256" key="3">
    <source>
        <dbReference type="ARBA" id="ARBA00022806"/>
    </source>
</evidence>
<dbReference type="GO" id="GO:0003724">
    <property type="term" value="F:RNA helicase activity"/>
    <property type="evidence" value="ECO:0007669"/>
    <property type="project" value="InterPro"/>
</dbReference>
<keyword evidence="3 7" id="KW-0347">Helicase</keyword>
<dbReference type="GO" id="GO:0005524">
    <property type="term" value="F:ATP binding"/>
    <property type="evidence" value="ECO:0007669"/>
    <property type="project" value="UniProtKB-KW"/>
</dbReference>
<dbReference type="InterPro" id="IPR001650">
    <property type="entry name" value="Helicase_C-like"/>
</dbReference>
<dbReference type="NCBIfam" id="NF008744">
    <property type="entry name" value="PRK11776.1"/>
    <property type="match status" value="1"/>
</dbReference>
<dbReference type="InterPro" id="IPR050079">
    <property type="entry name" value="DEAD_box_RNA_helicase"/>
</dbReference>
<sequence length="462" mass="50323">MNFASLPLSPPLLQVLEELDFQTATPIQAQSIPVLLQGRDLVGQAKTGSGKTAAFALPLLQKIRLQDRRLQALVLCPTRELCAQVAGELRRLGRRLPGLQVLVLAGGQPVRPQVAALEKGAHVAVGTPGRILDLLQRESLETRRLVTVVLDEADRMLDMGFREDMERILGQTPPTRQTVLFSATFPPDIEALSRAFQKQPTRVTIAEAAEAAPDIQQLCYVCEPEEKTALLLRILRRYQPASAIVFCNLKATVVELTRALSAAGVGADGLQGDMEQSERDDVMAKFRNRSTRVLIATDVAGRGIDVEALDAVVNFDLPSQPEPYVHRIGRTGRAGRRGLAISLATPRDERKVETIEQATGVKLERASAETLPPADETGGESLEAAWETLSISAGRKDKMRPGDILGALTGEAGGLNAADIGKIEIHDHHAYVAVSKRLVGVALQRLRDGRIKGRKYRIDRVR</sequence>
<dbReference type="InterPro" id="IPR044742">
    <property type="entry name" value="DEAD/DEAH_RhlB"/>
</dbReference>
<evidence type="ECO:0000259" key="10">
    <source>
        <dbReference type="PROSITE" id="PS51195"/>
    </source>
</evidence>
<proteinExistence type="inferred from homology"/>
<feature type="domain" description="Helicase C-terminal" evidence="9">
    <location>
        <begin position="214"/>
        <end position="379"/>
    </location>
</feature>
<evidence type="ECO:0000313" key="11">
    <source>
        <dbReference type="EMBL" id="KFA88244.1"/>
    </source>
</evidence>
<dbReference type="InterPro" id="IPR014001">
    <property type="entry name" value="Helicase_ATP-bd"/>
</dbReference>
<dbReference type="Pfam" id="PF00271">
    <property type="entry name" value="Helicase_C"/>
    <property type="match status" value="1"/>
</dbReference>
<dbReference type="CDD" id="cd18787">
    <property type="entry name" value="SF2_C_DEAD"/>
    <property type="match status" value="1"/>
</dbReference>
<dbReference type="PROSITE" id="PS51192">
    <property type="entry name" value="HELICASE_ATP_BIND_1"/>
    <property type="match status" value="1"/>
</dbReference>
<dbReference type="Proteomes" id="UP000028547">
    <property type="component" value="Unassembled WGS sequence"/>
</dbReference>
<keyword evidence="4 7" id="KW-0067">ATP-binding</keyword>
<dbReference type="Pfam" id="PF00270">
    <property type="entry name" value="DEAD"/>
    <property type="match status" value="1"/>
</dbReference>
<dbReference type="InterPro" id="IPR027417">
    <property type="entry name" value="P-loop_NTPase"/>
</dbReference>
<dbReference type="PANTHER" id="PTHR47959:SF1">
    <property type="entry name" value="ATP-DEPENDENT RNA HELICASE DBPA"/>
    <property type="match status" value="1"/>
</dbReference>
<name>A0A084SIF9_9BACT</name>
<organism evidence="11 12">
    <name type="scientific">Archangium violaceum Cb vi76</name>
    <dbReference type="NCBI Taxonomy" id="1406225"/>
    <lineage>
        <taxon>Bacteria</taxon>
        <taxon>Pseudomonadati</taxon>
        <taxon>Myxococcota</taxon>
        <taxon>Myxococcia</taxon>
        <taxon>Myxococcales</taxon>
        <taxon>Cystobacterineae</taxon>
        <taxon>Archangiaceae</taxon>
        <taxon>Archangium</taxon>
    </lineage>
</organism>
<dbReference type="PROSITE" id="PS00039">
    <property type="entry name" value="DEAD_ATP_HELICASE"/>
    <property type="match status" value="1"/>
</dbReference>
<comment type="caution">
    <text evidence="11">The sequence shown here is derived from an EMBL/GenBank/DDBJ whole genome shotgun (WGS) entry which is preliminary data.</text>
</comment>
<dbReference type="InterPro" id="IPR012677">
    <property type="entry name" value="Nucleotide-bd_a/b_plait_sf"/>
</dbReference>
<evidence type="ECO:0000256" key="5">
    <source>
        <dbReference type="ARBA" id="ARBA00038437"/>
    </source>
</evidence>
<dbReference type="GO" id="GO:0016787">
    <property type="term" value="F:hydrolase activity"/>
    <property type="evidence" value="ECO:0007669"/>
    <property type="project" value="UniProtKB-KW"/>
</dbReference>
<gene>
    <name evidence="11" type="ORF">Q664_42380</name>
</gene>
<dbReference type="EMBL" id="JPMI01000299">
    <property type="protein sequence ID" value="KFA88244.1"/>
    <property type="molecule type" value="Genomic_DNA"/>
</dbReference>
<keyword evidence="1 7" id="KW-0547">Nucleotide-binding</keyword>
<evidence type="ECO:0000313" key="12">
    <source>
        <dbReference type="Proteomes" id="UP000028547"/>
    </source>
</evidence>
<dbReference type="InterPro" id="IPR005580">
    <property type="entry name" value="DbpA/CsdA_RNA-bd_dom"/>
</dbReference>
<evidence type="ECO:0000259" key="9">
    <source>
        <dbReference type="PROSITE" id="PS51194"/>
    </source>
</evidence>
<dbReference type="PROSITE" id="PS51194">
    <property type="entry name" value="HELICASE_CTER"/>
    <property type="match status" value="1"/>
</dbReference>
<dbReference type="RefSeq" id="WP_043409350.1">
    <property type="nucleotide sequence ID" value="NZ_JPMI01000299.1"/>
</dbReference>
<evidence type="ECO:0000256" key="1">
    <source>
        <dbReference type="ARBA" id="ARBA00022741"/>
    </source>
</evidence>